<keyword evidence="3" id="KW-0677">Repeat</keyword>
<sequence length="888" mass="102017">MTEVALTVAIVALKSAASVLGNCLATEGSRLFELKEQIYWMESELAHMQSYLADLEANQVGNNRVAALMNDIRDLAFDVGDIISTDFPKIASYERKKGFIGWPKWVSCSFSFFYNAHNFAKAVEGIKKRVQEINRRRETYRIEENHDREVREKWADRQSKPRDEEQTVVGFDQQIQKLENILLDTDAQVRAISIVGMPGLGKTTLAKKIYHSVRTRNSYNSSSYFNASAWAYVSGAPNVKEILRNIEHDLRPGEEKWKDIDLEAELYSFLNGKRYVIVLDDIWDCKTWDKLKASIPINSKKGSRIIITSRDKNVGIHIGGHNSLHELQPLSRNDSWDLFSKKLVHPLEYTNDTSLSPGLEAIGKKIVDRCGGMPLAIVVTTSLLSCKEKEEYAWKRVLERMGQVQNECLQILALSYEDLPAHLKPCFLYFGLYPEDHKISVDDIVRLWMAEGLIQVSGEEELEDVGEDYINHMIARNLIQVEKRGSNGRVRSCRIHDLFRSLCILEARKSNFFHVSSNTSTNSSERLRRVSPHSLIDYLALTQPIPKLYALLSFNQSDCEREPTRKDLQNFLEDLIYIRVLRIDDIHPVFFSKDFGNLINLTYLKLGGISTRAKLPSTISCLKNLLTLDVRDCRHPIIPNVIWKMKQLRHILCTYSLCYTTSTPSTTKCWLINMDKADPIEVSLPNLRTLCTVKSCDFEADWLSRFNNLRKLGIHKVTEQIIRVLSDATPISHNLENLRLEWSDQKMKAHVKANLNLSQYENLCILRLHGPMQVFLEKEKLPQNLTKLIFDSTELEMDPMKVLKKLPKLKILKFLHRSYIALRMACSGGADDFPQLEELYFEETDVESLILEEEVMPRLKKLVIKGRDTKLWVPDRIAIITSLGYLKG</sequence>
<feature type="signal peptide" evidence="7">
    <location>
        <begin position="1"/>
        <end position="21"/>
    </location>
</feature>
<dbReference type="PANTHER" id="PTHR23155:SF1238">
    <property type="entry name" value="TOMV SUSCEPTIBLE PROTEIN TM-2"/>
    <property type="match status" value="1"/>
</dbReference>
<dbReference type="Pfam" id="PF23598">
    <property type="entry name" value="LRR_14"/>
    <property type="match status" value="1"/>
</dbReference>
<dbReference type="Pfam" id="PF18052">
    <property type="entry name" value="Rx_N"/>
    <property type="match status" value="1"/>
</dbReference>
<feature type="chain" id="PRO_5029531323" description="NB-ARC domain-containing disease resistance protein" evidence="7">
    <location>
        <begin position="22"/>
        <end position="888"/>
    </location>
</feature>
<evidence type="ECO:0000256" key="4">
    <source>
        <dbReference type="ARBA" id="ARBA00022741"/>
    </source>
</evidence>
<reference evidence="13" key="1">
    <citation type="submission" date="2019-07" db="EMBL/GenBank/DDBJ databases">
        <title>De Novo Assembly of kiwifruit Actinidia rufa.</title>
        <authorList>
            <person name="Sugita-Konishi S."/>
            <person name="Sato K."/>
            <person name="Mori E."/>
            <person name="Abe Y."/>
            <person name="Kisaki G."/>
            <person name="Hamano K."/>
            <person name="Suezawa K."/>
            <person name="Otani M."/>
            <person name="Fukuda T."/>
            <person name="Manabe T."/>
            <person name="Gomi K."/>
            <person name="Tabuchi M."/>
            <person name="Akimitsu K."/>
            <person name="Kataoka I."/>
        </authorList>
    </citation>
    <scope>NUCLEOTIDE SEQUENCE [LARGE SCALE GENOMIC DNA]</scope>
    <source>
        <strain evidence="13">cv. Fuchu</strain>
    </source>
</reference>
<evidence type="ECO:0008006" key="14">
    <source>
        <dbReference type="Google" id="ProtNLM"/>
    </source>
</evidence>
<dbReference type="SUPFAM" id="SSF52540">
    <property type="entry name" value="P-loop containing nucleoside triphosphate hydrolases"/>
    <property type="match status" value="1"/>
</dbReference>
<dbReference type="InterPro" id="IPR044974">
    <property type="entry name" value="Disease_R_plants"/>
</dbReference>
<proteinExistence type="inferred from homology"/>
<dbReference type="AlphaFoldDB" id="A0A7J0DJT8"/>
<dbReference type="Pfam" id="PF23559">
    <property type="entry name" value="WHD_DRP"/>
    <property type="match status" value="1"/>
</dbReference>
<organism evidence="12 13">
    <name type="scientific">Actinidia rufa</name>
    <dbReference type="NCBI Taxonomy" id="165716"/>
    <lineage>
        <taxon>Eukaryota</taxon>
        <taxon>Viridiplantae</taxon>
        <taxon>Streptophyta</taxon>
        <taxon>Embryophyta</taxon>
        <taxon>Tracheophyta</taxon>
        <taxon>Spermatophyta</taxon>
        <taxon>Magnoliopsida</taxon>
        <taxon>eudicotyledons</taxon>
        <taxon>Gunneridae</taxon>
        <taxon>Pentapetalae</taxon>
        <taxon>asterids</taxon>
        <taxon>Ericales</taxon>
        <taxon>Actinidiaceae</taxon>
        <taxon>Actinidia</taxon>
    </lineage>
</organism>
<feature type="domain" description="Disease resistance protein winged helix" evidence="10">
    <location>
        <begin position="432"/>
        <end position="502"/>
    </location>
</feature>
<keyword evidence="7" id="KW-0732">Signal</keyword>
<evidence type="ECO:0000256" key="6">
    <source>
        <dbReference type="ARBA" id="ARBA00022840"/>
    </source>
</evidence>
<dbReference type="GO" id="GO:0005524">
    <property type="term" value="F:ATP binding"/>
    <property type="evidence" value="ECO:0007669"/>
    <property type="project" value="UniProtKB-KW"/>
</dbReference>
<dbReference type="PANTHER" id="PTHR23155">
    <property type="entry name" value="DISEASE RESISTANCE PROTEIN RP"/>
    <property type="match status" value="1"/>
</dbReference>
<dbReference type="InterPro" id="IPR032675">
    <property type="entry name" value="LRR_dom_sf"/>
</dbReference>
<evidence type="ECO:0000313" key="13">
    <source>
        <dbReference type="Proteomes" id="UP000585474"/>
    </source>
</evidence>
<dbReference type="OrthoDB" id="912405at2759"/>
<protein>
    <recommendedName>
        <fullName evidence="14">NB-ARC domain-containing disease resistance protein</fullName>
    </recommendedName>
</protein>
<name>A0A7J0DJT8_9ERIC</name>
<gene>
    <name evidence="12" type="ORF">Acr_00g0041230</name>
</gene>
<dbReference type="EMBL" id="BJWL01000236">
    <property type="protein sequence ID" value="GFS35645.1"/>
    <property type="molecule type" value="Genomic_DNA"/>
</dbReference>
<dbReference type="InterPro" id="IPR002182">
    <property type="entry name" value="NB-ARC"/>
</dbReference>
<comment type="similarity">
    <text evidence="1">Belongs to the disease resistance NB-LRR family.</text>
</comment>
<feature type="domain" description="Disease resistance R13L4/SHOC-2-like LRR" evidence="11">
    <location>
        <begin position="573"/>
        <end position="865"/>
    </location>
</feature>
<dbReference type="FunFam" id="3.40.50.300:FF:001091">
    <property type="entry name" value="Probable disease resistance protein At1g61300"/>
    <property type="match status" value="1"/>
</dbReference>
<keyword evidence="5" id="KW-0611">Plant defense</keyword>
<keyword evidence="6" id="KW-0067">ATP-binding</keyword>
<dbReference type="InterPro" id="IPR027417">
    <property type="entry name" value="P-loop_NTPase"/>
</dbReference>
<evidence type="ECO:0000256" key="2">
    <source>
        <dbReference type="ARBA" id="ARBA00022614"/>
    </source>
</evidence>
<accession>A0A7J0DJT8</accession>
<evidence type="ECO:0000256" key="3">
    <source>
        <dbReference type="ARBA" id="ARBA00022737"/>
    </source>
</evidence>
<dbReference type="FunFam" id="1.10.10.10:FF:000322">
    <property type="entry name" value="Probable disease resistance protein At1g63360"/>
    <property type="match status" value="1"/>
</dbReference>
<keyword evidence="4" id="KW-0547">Nucleotide-binding</keyword>
<dbReference type="InterPro" id="IPR041118">
    <property type="entry name" value="Rx_N"/>
</dbReference>
<dbReference type="GO" id="GO:0098542">
    <property type="term" value="P:defense response to other organism"/>
    <property type="evidence" value="ECO:0007669"/>
    <property type="project" value="TreeGrafter"/>
</dbReference>
<dbReference type="Proteomes" id="UP000585474">
    <property type="component" value="Unassembled WGS sequence"/>
</dbReference>
<dbReference type="Gene3D" id="1.10.10.10">
    <property type="entry name" value="Winged helix-like DNA-binding domain superfamily/Winged helix DNA-binding domain"/>
    <property type="match status" value="1"/>
</dbReference>
<evidence type="ECO:0000259" key="10">
    <source>
        <dbReference type="Pfam" id="PF23559"/>
    </source>
</evidence>
<dbReference type="Gene3D" id="1.10.8.430">
    <property type="entry name" value="Helical domain of apoptotic protease-activating factors"/>
    <property type="match status" value="1"/>
</dbReference>
<dbReference type="SUPFAM" id="SSF52058">
    <property type="entry name" value="L domain-like"/>
    <property type="match status" value="1"/>
</dbReference>
<evidence type="ECO:0000259" key="11">
    <source>
        <dbReference type="Pfam" id="PF23598"/>
    </source>
</evidence>
<dbReference type="GO" id="GO:0043531">
    <property type="term" value="F:ADP binding"/>
    <property type="evidence" value="ECO:0007669"/>
    <property type="project" value="InterPro"/>
</dbReference>
<dbReference type="PRINTS" id="PR00364">
    <property type="entry name" value="DISEASERSIST"/>
</dbReference>
<dbReference type="Pfam" id="PF00931">
    <property type="entry name" value="NB-ARC"/>
    <property type="match status" value="1"/>
</dbReference>
<dbReference type="Gene3D" id="3.40.50.300">
    <property type="entry name" value="P-loop containing nucleotide triphosphate hydrolases"/>
    <property type="match status" value="1"/>
</dbReference>
<dbReference type="InterPro" id="IPR058922">
    <property type="entry name" value="WHD_DRP"/>
</dbReference>
<dbReference type="CDD" id="cd14798">
    <property type="entry name" value="RX-CC_like"/>
    <property type="match status" value="1"/>
</dbReference>
<feature type="domain" description="Disease resistance N-terminal" evidence="9">
    <location>
        <begin position="12"/>
        <end position="84"/>
    </location>
</feature>
<evidence type="ECO:0000313" key="12">
    <source>
        <dbReference type="EMBL" id="GFS35645.1"/>
    </source>
</evidence>
<evidence type="ECO:0000256" key="5">
    <source>
        <dbReference type="ARBA" id="ARBA00022821"/>
    </source>
</evidence>
<evidence type="ECO:0000256" key="1">
    <source>
        <dbReference type="ARBA" id="ARBA00008894"/>
    </source>
</evidence>
<dbReference type="Gene3D" id="1.20.5.4130">
    <property type="match status" value="1"/>
</dbReference>
<keyword evidence="13" id="KW-1185">Reference proteome</keyword>
<feature type="domain" description="NB-ARC" evidence="8">
    <location>
        <begin position="172"/>
        <end position="344"/>
    </location>
</feature>
<evidence type="ECO:0000259" key="9">
    <source>
        <dbReference type="Pfam" id="PF18052"/>
    </source>
</evidence>
<dbReference type="Gene3D" id="3.80.10.10">
    <property type="entry name" value="Ribonuclease Inhibitor"/>
    <property type="match status" value="1"/>
</dbReference>
<keyword evidence="2" id="KW-0433">Leucine-rich repeat</keyword>
<dbReference type="GO" id="GO:0051607">
    <property type="term" value="P:defense response to virus"/>
    <property type="evidence" value="ECO:0007669"/>
    <property type="project" value="UniProtKB-ARBA"/>
</dbReference>
<evidence type="ECO:0000256" key="7">
    <source>
        <dbReference type="SAM" id="SignalP"/>
    </source>
</evidence>
<comment type="caution">
    <text evidence="12">The sequence shown here is derived from an EMBL/GenBank/DDBJ whole genome shotgun (WGS) entry which is preliminary data.</text>
</comment>
<dbReference type="InterPro" id="IPR036388">
    <property type="entry name" value="WH-like_DNA-bd_sf"/>
</dbReference>
<dbReference type="InterPro" id="IPR042197">
    <property type="entry name" value="Apaf_helical"/>
</dbReference>
<dbReference type="InterPro" id="IPR055414">
    <property type="entry name" value="LRR_R13L4/SHOC2-like"/>
</dbReference>
<dbReference type="InterPro" id="IPR038005">
    <property type="entry name" value="RX-like_CC"/>
</dbReference>
<evidence type="ECO:0000259" key="8">
    <source>
        <dbReference type="Pfam" id="PF00931"/>
    </source>
</evidence>